<evidence type="ECO:0000313" key="1">
    <source>
        <dbReference type="EMBL" id="ARF08238.1"/>
    </source>
</evidence>
<dbReference type="EMBL" id="KY684083">
    <property type="protein sequence ID" value="ARF08238.1"/>
    <property type="molecule type" value="Genomic_DNA"/>
</dbReference>
<accession>A0A1V0S9B3</accession>
<organism evidence="1">
    <name type="scientific">Catovirus CTV1</name>
    <dbReference type="NCBI Taxonomy" id="1977631"/>
    <lineage>
        <taxon>Viruses</taxon>
        <taxon>Varidnaviria</taxon>
        <taxon>Bamfordvirae</taxon>
        <taxon>Nucleocytoviricota</taxon>
        <taxon>Megaviricetes</taxon>
        <taxon>Imitervirales</taxon>
        <taxon>Mimiviridae</taxon>
        <taxon>Klosneuvirinae</taxon>
        <taxon>Catovirus</taxon>
    </lineage>
</organism>
<reference evidence="1" key="1">
    <citation type="journal article" date="2017" name="Science">
        <title>Giant viruses with an expanded complement of translation system components.</title>
        <authorList>
            <person name="Schulz F."/>
            <person name="Yutin N."/>
            <person name="Ivanova N.N."/>
            <person name="Ortega D.R."/>
            <person name="Lee T.K."/>
            <person name="Vierheilig J."/>
            <person name="Daims H."/>
            <person name="Horn M."/>
            <person name="Wagner M."/>
            <person name="Jensen G.J."/>
            <person name="Kyrpides N.C."/>
            <person name="Koonin E.V."/>
            <person name="Woyke T."/>
        </authorList>
    </citation>
    <scope>NUCLEOTIDE SEQUENCE</scope>
    <source>
        <strain evidence="1">CTV1</strain>
    </source>
</reference>
<sequence>MKLVAIFLLFLTLNILTFVCFYNECSRGELFFCQAVNIHNHLKYGQKHNYYANLLGNTTLYTSNPYIYITNIDIIPKMTYKPVNYSINNYPFYSPYFRANERDSIYEKYNVTLEQEISFEIKFIVQFNDNTKFERDIHGANFYVPKGIQVNDTYYDDYYHVDQILKYLAVKENTIKFI</sequence>
<proteinExistence type="predicted"/>
<protein>
    <submittedName>
        <fullName evidence="1">Uncharacterized protein</fullName>
    </submittedName>
</protein>
<name>A0A1V0S9B3_9VIRU</name>
<gene>
    <name evidence="1" type="ORF">Catovirus_1_288</name>
</gene>